<organism evidence="2 3">
    <name type="scientific">Rhodoblastus sphagnicola</name>
    <dbReference type="NCBI Taxonomy" id="333368"/>
    <lineage>
        <taxon>Bacteria</taxon>
        <taxon>Pseudomonadati</taxon>
        <taxon>Pseudomonadota</taxon>
        <taxon>Alphaproteobacteria</taxon>
        <taxon>Hyphomicrobiales</taxon>
        <taxon>Rhodoblastaceae</taxon>
        <taxon>Rhodoblastus</taxon>
    </lineage>
</organism>
<feature type="domain" description="Transposase InsH N-terminal" evidence="1">
    <location>
        <begin position="10"/>
        <end position="68"/>
    </location>
</feature>
<name>A0A2S6MUB2_9HYPH</name>
<dbReference type="Pfam" id="PF05598">
    <property type="entry name" value="DUF772"/>
    <property type="match status" value="1"/>
</dbReference>
<proteinExistence type="predicted"/>
<dbReference type="EMBL" id="NHSJ01000138">
    <property type="protein sequence ID" value="PPQ25953.1"/>
    <property type="molecule type" value="Genomic_DNA"/>
</dbReference>
<accession>A0A2S6MUB2</accession>
<dbReference type="InterPro" id="IPR008490">
    <property type="entry name" value="Transposase_InsH_N"/>
</dbReference>
<dbReference type="Proteomes" id="UP000239089">
    <property type="component" value="Unassembled WGS sequence"/>
</dbReference>
<keyword evidence="3" id="KW-1185">Reference proteome</keyword>
<evidence type="ECO:0000313" key="3">
    <source>
        <dbReference type="Proteomes" id="UP000239089"/>
    </source>
</evidence>
<sequence>MVWRFVEGLDLTSLLAGIKAVEGRPGHPPADPRILLALWLYATVEGVASARQVARLCEEHVAFQWLCGGVGMNAKTLADLYASDRRRRQPRI</sequence>
<evidence type="ECO:0000259" key="1">
    <source>
        <dbReference type="Pfam" id="PF05598"/>
    </source>
</evidence>
<reference evidence="2 3" key="1">
    <citation type="journal article" date="2018" name="Arch. Microbiol.">
        <title>New insights into the metabolic potential of the phototrophic purple bacterium Rhodopila globiformis DSM 161(T) from its draft genome sequence and evidence for a vanadium-dependent nitrogenase.</title>
        <authorList>
            <person name="Imhoff J.F."/>
            <person name="Rahn T."/>
            <person name="Kunzel S."/>
            <person name="Neulinger S.C."/>
        </authorList>
    </citation>
    <scope>NUCLEOTIDE SEQUENCE [LARGE SCALE GENOMIC DNA]</scope>
    <source>
        <strain evidence="2 3">DSM 16996</strain>
    </source>
</reference>
<gene>
    <name evidence="2" type="ORF">CCR94_23245</name>
</gene>
<comment type="caution">
    <text evidence="2">The sequence shown here is derived from an EMBL/GenBank/DDBJ whole genome shotgun (WGS) entry which is preliminary data.</text>
</comment>
<protein>
    <recommendedName>
        <fullName evidence="1">Transposase InsH N-terminal domain-containing protein</fullName>
    </recommendedName>
</protein>
<dbReference type="AlphaFoldDB" id="A0A2S6MUB2"/>
<evidence type="ECO:0000313" key="2">
    <source>
        <dbReference type="EMBL" id="PPQ25953.1"/>
    </source>
</evidence>